<evidence type="ECO:0000313" key="13">
    <source>
        <dbReference type="Proteomes" id="UP001370490"/>
    </source>
</evidence>
<dbReference type="InterPro" id="IPR032675">
    <property type="entry name" value="LRR_dom_sf"/>
</dbReference>
<dbReference type="AlphaFoldDB" id="A0AAN8ZQB4"/>
<keyword evidence="3" id="KW-0964">Secreted</keyword>
<keyword evidence="13" id="KW-1185">Reference proteome</keyword>
<evidence type="ECO:0000313" key="12">
    <source>
        <dbReference type="EMBL" id="KAK6946171.1"/>
    </source>
</evidence>
<evidence type="ECO:0000256" key="8">
    <source>
        <dbReference type="ARBA" id="ARBA00023278"/>
    </source>
</evidence>
<evidence type="ECO:0000256" key="2">
    <source>
        <dbReference type="ARBA" id="ARBA00022512"/>
    </source>
</evidence>
<evidence type="ECO:0000256" key="1">
    <source>
        <dbReference type="ARBA" id="ARBA00004191"/>
    </source>
</evidence>
<keyword evidence="2" id="KW-0134">Cell wall</keyword>
<dbReference type="EMBL" id="JBAMMX010000002">
    <property type="protein sequence ID" value="KAK6946171.1"/>
    <property type="molecule type" value="Genomic_DNA"/>
</dbReference>
<evidence type="ECO:0000256" key="10">
    <source>
        <dbReference type="ARBA" id="ARBA00041871"/>
    </source>
</evidence>
<evidence type="ECO:0000256" key="6">
    <source>
        <dbReference type="ARBA" id="ARBA00022737"/>
    </source>
</evidence>
<keyword evidence="5" id="KW-0732">Signal</keyword>
<dbReference type="InterPro" id="IPR001611">
    <property type="entry name" value="Leu-rich_rpt"/>
</dbReference>
<comment type="caution">
    <text evidence="12">The sequence shown here is derived from an EMBL/GenBank/DDBJ whole genome shotgun (WGS) entry which is preliminary data.</text>
</comment>
<comment type="subcellular location">
    <subcellularLocation>
        <location evidence="1">Secreted</location>
        <location evidence="1">Cell wall</location>
    </subcellularLocation>
</comment>
<dbReference type="Proteomes" id="UP001370490">
    <property type="component" value="Unassembled WGS sequence"/>
</dbReference>
<evidence type="ECO:0000256" key="5">
    <source>
        <dbReference type="ARBA" id="ARBA00022729"/>
    </source>
</evidence>
<protein>
    <recommendedName>
        <fullName evidence="10">Cell wall hydroxyproline-rich glycoprotein</fullName>
    </recommendedName>
</protein>
<keyword evidence="9" id="KW-0961">Cell wall biogenesis/degradation</keyword>
<organism evidence="12 13">
    <name type="scientific">Dillenia turbinata</name>
    <dbReference type="NCBI Taxonomy" id="194707"/>
    <lineage>
        <taxon>Eukaryota</taxon>
        <taxon>Viridiplantae</taxon>
        <taxon>Streptophyta</taxon>
        <taxon>Embryophyta</taxon>
        <taxon>Tracheophyta</taxon>
        <taxon>Spermatophyta</taxon>
        <taxon>Magnoliopsida</taxon>
        <taxon>eudicotyledons</taxon>
        <taxon>Gunneridae</taxon>
        <taxon>Pentapetalae</taxon>
        <taxon>Dilleniales</taxon>
        <taxon>Dilleniaceae</taxon>
        <taxon>Dillenia</taxon>
    </lineage>
</organism>
<dbReference type="InterPro" id="IPR013210">
    <property type="entry name" value="LRR_N_plant-typ"/>
</dbReference>
<name>A0AAN8ZQB4_9MAGN</name>
<evidence type="ECO:0000256" key="4">
    <source>
        <dbReference type="ARBA" id="ARBA00022614"/>
    </source>
</evidence>
<accession>A0AAN8ZQB4</accession>
<proteinExistence type="predicted"/>
<evidence type="ECO:0000256" key="9">
    <source>
        <dbReference type="ARBA" id="ARBA00023316"/>
    </source>
</evidence>
<evidence type="ECO:0000256" key="7">
    <source>
        <dbReference type="ARBA" id="ARBA00023180"/>
    </source>
</evidence>
<dbReference type="GO" id="GO:0071555">
    <property type="term" value="P:cell wall organization"/>
    <property type="evidence" value="ECO:0007669"/>
    <property type="project" value="UniProtKB-KW"/>
</dbReference>
<reference evidence="12 13" key="1">
    <citation type="submission" date="2023-12" db="EMBL/GenBank/DDBJ databases">
        <title>A high-quality genome assembly for Dillenia turbinata (Dilleniales).</title>
        <authorList>
            <person name="Chanderbali A."/>
        </authorList>
    </citation>
    <scope>NUCLEOTIDE SEQUENCE [LARGE SCALE GENOMIC DNA]</scope>
    <source>
        <strain evidence="12">LSX21</strain>
        <tissue evidence="12">Leaf</tissue>
    </source>
</reference>
<dbReference type="PANTHER" id="PTHR32093">
    <property type="entry name" value="LEUCINE-RICH REPEAT EXTENSIN-LIKE PROTEIN 3-RELATED"/>
    <property type="match status" value="1"/>
</dbReference>
<gene>
    <name evidence="12" type="ORF">RJ641_013715</name>
</gene>
<keyword evidence="7" id="KW-0325">Glycoprotein</keyword>
<dbReference type="Pfam" id="PF00560">
    <property type="entry name" value="LRR_1"/>
    <property type="match status" value="1"/>
</dbReference>
<dbReference type="FunFam" id="3.80.10.10:FF:000224">
    <property type="entry name" value="Leucine-rich repeat extensin-like protein 1"/>
    <property type="match status" value="1"/>
</dbReference>
<sequence>MAKMKALGCFLLITLLFSSFVSTFALINVKALASFTVQSPFQSLPENGDLPKDFEDKGEVKYTFENKRLKTAYIALQAWKKAIYSDPQNFTGNWDGPDVCAYNGVFCAPALDGSHMTVVAGIDLNHGDIAGYLPVELGLLSDIALLHINSNRFCGVVPKSFSKLRLLHELDISNNRFVGPFPKSVLSIPDLKYLDIRFNDFEGELPSELFDMKLDALFLNNNRFSSSIPETLGNSTASIILFANNKFSGCIPSSIGKMSNLQEVIFLNNDLSGCLPPGLGFLGNVSVMDISETIS</sequence>
<keyword evidence="4" id="KW-0433">Leucine-rich repeat</keyword>
<evidence type="ECO:0000256" key="3">
    <source>
        <dbReference type="ARBA" id="ARBA00022525"/>
    </source>
</evidence>
<dbReference type="SUPFAM" id="SSF52058">
    <property type="entry name" value="L domain-like"/>
    <property type="match status" value="1"/>
</dbReference>
<keyword evidence="8" id="KW-0379">Hydroxylation</keyword>
<dbReference type="Pfam" id="PF08263">
    <property type="entry name" value="LRRNT_2"/>
    <property type="match status" value="1"/>
</dbReference>
<dbReference type="Pfam" id="PF13855">
    <property type="entry name" value="LRR_8"/>
    <property type="match status" value="1"/>
</dbReference>
<feature type="domain" description="Leucine-rich repeat-containing N-terminal plant-type" evidence="11">
    <location>
        <begin position="75"/>
        <end position="107"/>
    </location>
</feature>
<dbReference type="InterPro" id="IPR051582">
    <property type="entry name" value="LRR_extensin-like_regulator"/>
</dbReference>
<evidence type="ECO:0000259" key="11">
    <source>
        <dbReference type="Pfam" id="PF08263"/>
    </source>
</evidence>
<dbReference type="Gene3D" id="3.80.10.10">
    <property type="entry name" value="Ribonuclease Inhibitor"/>
    <property type="match status" value="2"/>
</dbReference>
<dbReference type="PANTHER" id="PTHR32093:SF124">
    <property type="entry name" value="POLLEN-SPECIFIC LEUCINE-RICH REPEAT EXTENSIN-LIKE PROTEIN 1"/>
    <property type="match status" value="1"/>
</dbReference>
<keyword evidence="6" id="KW-0677">Repeat</keyword>